<evidence type="ECO:0000256" key="1">
    <source>
        <dbReference type="SAM" id="Phobius"/>
    </source>
</evidence>
<dbReference type="KEGG" id="fmr:Fuma_01270"/>
<dbReference type="EMBL" id="CP017641">
    <property type="protein sequence ID" value="APZ91679.1"/>
    <property type="molecule type" value="Genomic_DNA"/>
</dbReference>
<keyword evidence="1" id="KW-1133">Transmembrane helix</keyword>
<gene>
    <name evidence="2" type="ORF">Fuma_01270</name>
</gene>
<organism evidence="2 3">
    <name type="scientific">Fuerstiella marisgermanici</name>
    <dbReference type="NCBI Taxonomy" id="1891926"/>
    <lineage>
        <taxon>Bacteria</taxon>
        <taxon>Pseudomonadati</taxon>
        <taxon>Planctomycetota</taxon>
        <taxon>Planctomycetia</taxon>
        <taxon>Planctomycetales</taxon>
        <taxon>Planctomycetaceae</taxon>
        <taxon>Fuerstiella</taxon>
    </lineage>
</organism>
<reference evidence="2 3" key="1">
    <citation type="journal article" date="2016" name="Front. Microbiol.">
        <title>Fuerstia marisgermanicae gen. nov., sp. nov., an Unusual Member of the Phylum Planctomycetes from the German Wadden Sea.</title>
        <authorList>
            <person name="Kohn T."/>
            <person name="Heuer A."/>
            <person name="Jogler M."/>
            <person name="Vollmers J."/>
            <person name="Boedeker C."/>
            <person name="Bunk B."/>
            <person name="Rast P."/>
            <person name="Borchert D."/>
            <person name="Glockner I."/>
            <person name="Freese H.M."/>
            <person name="Klenk H.P."/>
            <person name="Overmann J."/>
            <person name="Kaster A.K."/>
            <person name="Rohde M."/>
            <person name="Wiegand S."/>
            <person name="Jogler C."/>
        </authorList>
    </citation>
    <scope>NUCLEOTIDE SEQUENCE [LARGE SCALE GENOMIC DNA]</scope>
    <source>
        <strain evidence="2 3">NH11</strain>
    </source>
</reference>
<keyword evidence="3" id="KW-1185">Reference proteome</keyword>
<dbReference type="STRING" id="1891926.Fuma_01270"/>
<evidence type="ECO:0000313" key="2">
    <source>
        <dbReference type="EMBL" id="APZ91679.1"/>
    </source>
</evidence>
<protein>
    <submittedName>
        <fullName evidence="2">Uncharacterized protein</fullName>
    </submittedName>
</protein>
<dbReference type="Proteomes" id="UP000187735">
    <property type="component" value="Chromosome"/>
</dbReference>
<dbReference type="RefSeq" id="WP_077023402.1">
    <property type="nucleotide sequence ID" value="NZ_CP017641.1"/>
</dbReference>
<feature type="transmembrane region" description="Helical" evidence="1">
    <location>
        <begin position="414"/>
        <end position="431"/>
    </location>
</feature>
<sequence>MLGPQEIVILVVAVVLIVKFVNRDKSGAKSARPNVFKILLAIGLLLLVPIALATIFYVKMARERPATNSAQMPGQLDAVLATKGMWASLDEQGFEANVYPSKAAAAKSLARKVRDALDANRLLVAAQTEAANVPPDAEPASIDEAAADGDSIADLPAAELVDQEDPKITQLTAPDSFLLFNQTGEKGVENGFAHLLQREFPISEVQIYYPAQGSTAATGPVKDNTVRVTLLTDDQHIEIEVDGKKARQIQGRMVCKIETSHGAAEVSNNYLDKPWVEDLDVYVSKRPQQKFVAGYSHQFVSSQAEASRLAFADAQMKSRLLRPGFTVMADESLVVDRFAQKLSRPYGDVWREAVLLDVSSARMKPVIAAAQHQATVVQQERFSLAAALVIVFGLTAILCFAFNYFTEGYYRGRVLLSVVTSLGLLLMWWFVGW</sequence>
<dbReference type="OrthoDB" id="278129at2"/>
<keyword evidence="1" id="KW-0472">Membrane</keyword>
<dbReference type="AlphaFoldDB" id="A0A1P8WCA7"/>
<feature type="transmembrane region" description="Helical" evidence="1">
    <location>
        <begin position="34"/>
        <end position="58"/>
    </location>
</feature>
<keyword evidence="1" id="KW-0812">Transmembrane</keyword>
<name>A0A1P8WCA7_9PLAN</name>
<feature type="transmembrane region" description="Helical" evidence="1">
    <location>
        <begin position="382"/>
        <end position="402"/>
    </location>
</feature>
<feature type="transmembrane region" description="Helical" evidence="1">
    <location>
        <begin position="6"/>
        <end position="22"/>
    </location>
</feature>
<accession>A0A1P8WCA7</accession>
<proteinExistence type="predicted"/>
<evidence type="ECO:0000313" key="3">
    <source>
        <dbReference type="Proteomes" id="UP000187735"/>
    </source>
</evidence>